<evidence type="ECO:0000313" key="2">
    <source>
        <dbReference type="EMBL" id="GEY00216.1"/>
    </source>
</evidence>
<evidence type="ECO:0000256" key="1">
    <source>
        <dbReference type="SAM" id="MobiDB-lite"/>
    </source>
</evidence>
<feature type="region of interest" description="Disordered" evidence="1">
    <location>
        <begin position="29"/>
        <end position="83"/>
    </location>
</feature>
<gene>
    <name evidence="2" type="ORF">Tci_372190</name>
</gene>
<organism evidence="2">
    <name type="scientific">Tanacetum cinerariifolium</name>
    <name type="common">Dalmatian daisy</name>
    <name type="synonym">Chrysanthemum cinerariifolium</name>
    <dbReference type="NCBI Taxonomy" id="118510"/>
    <lineage>
        <taxon>Eukaryota</taxon>
        <taxon>Viridiplantae</taxon>
        <taxon>Streptophyta</taxon>
        <taxon>Embryophyta</taxon>
        <taxon>Tracheophyta</taxon>
        <taxon>Spermatophyta</taxon>
        <taxon>Magnoliopsida</taxon>
        <taxon>eudicotyledons</taxon>
        <taxon>Gunneridae</taxon>
        <taxon>Pentapetalae</taxon>
        <taxon>asterids</taxon>
        <taxon>campanulids</taxon>
        <taxon>Asterales</taxon>
        <taxon>Asteraceae</taxon>
        <taxon>Asteroideae</taxon>
        <taxon>Anthemideae</taxon>
        <taxon>Anthemidinae</taxon>
        <taxon>Tanacetum</taxon>
    </lineage>
</organism>
<accession>A0A699HDA7</accession>
<sequence length="83" mass="9850">MLMGDVSCLEYVMAYHCFWGYAVKSRKNDEEAIQKERKPNDDHDNFNNNLVRDNVPYHASEDEEQYKEERCELLGNPRQEPPV</sequence>
<dbReference type="EMBL" id="BKCJ010144744">
    <property type="protein sequence ID" value="GEY00216.1"/>
    <property type="molecule type" value="Genomic_DNA"/>
</dbReference>
<protein>
    <submittedName>
        <fullName evidence="2">Uncharacterized protein</fullName>
    </submittedName>
</protein>
<comment type="caution">
    <text evidence="2">The sequence shown here is derived from an EMBL/GenBank/DDBJ whole genome shotgun (WGS) entry which is preliminary data.</text>
</comment>
<dbReference type="AlphaFoldDB" id="A0A699HDA7"/>
<name>A0A699HDA7_TANCI</name>
<feature type="compositionally biased region" description="Basic and acidic residues" evidence="1">
    <location>
        <begin position="29"/>
        <end position="45"/>
    </location>
</feature>
<reference evidence="2" key="1">
    <citation type="journal article" date="2019" name="Sci. Rep.">
        <title>Draft genome of Tanacetum cinerariifolium, the natural source of mosquito coil.</title>
        <authorList>
            <person name="Yamashiro T."/>
            <person name="Shiraishi A."/>
            <person name="Satake H."/>
            <person name="Nakayama K."/>
        </authorList>
    </citation>
    <scope>NUCLEOTIDE SEQUENCE</scope>
</reference>
<proteinExistence type="predicted"/>